<evidence type="ECO:0000259" key="6">
    <source>
        <dbReference type="SMART" id="SM00062"/>
    </source>
</evidence>
<keyword evidence="2" id="KW-0813">Transport</keyword>
<dbReference type="RefSeq" id="WP_386416768.1">
    <property type="nucleotide sequence ID" value="NZ_JBHSZO010000031.1"/>
</dbReference>
<dbReference type="Proteomes" id="UP001596413">
    <property type="component" value="Unassembled WGS sequence"/>
</dbReference>
<feature type="domain" description="Ionotropic glutamate receptor C-terminal" evidence="7">
    <location>
        <begin position="100"/>
        <end position="322"/>
    </location>
</feature>
<reference evidence="9" key="1">
    <citation type="journal article" date="2019" name="Int. J. Syst. Evol. Microbiol.">
        <title>The Global Catalogue of Microorganisms (GCM) 10K type strain sequencing project: providing services to taxonomists for standard genome sequencing and annotation.</title>
        <authorList>
            <consortium name="The Broad Institute Genomics Platform"/>
            <consortium name="The Broad Institute Genome Sequencing Center for Infectious Disease"/>
            <person name="Wu L."/>
            <person name="Ma J."/>
        </authorList>
    </citation>
    <scope>NUCLEOTIDE SEQUENCE [LARGE SCALE GENOMIC DNA]</scope>
    <source>
        <strain evidence="9">CGMCC 1.13681</strain>
    </source>
</reference>
<evidence type="ECO:0000313" key="8">
    <source>
        <dbReference type="EMBL" id="MFC7220226.1"/>
    </source>
</evidence>
<dbReference type="Gene3D" id="3.40.190.10">
    <property type="entry name" value="Periplasmic binding protein-like II"/>
    <property type="match status" value="2"/>
</dbReference>
<proteinExistence type="inferred from homology"/>
<evidence type="ECO:0000256" key="1">
    <source>
        <dbReference type="ARBA" id="ARBA00010333"/>
    </source>
</evidence>
<dbReference type="SUPFAM" id="SSF53850">
    <property type="entry name" value="Periplasmic binding protein-like II"/>
    <property type="match status" value="1"/>
</dbReference>
<dbReference type="PROSITE" id="PS01039">
    <property type="entry name" value="SBP_BACTERIAL_3"/>
    <property type="match status" value="1"/>
</dbReference>
<dbReference type="InterPro" id="IPR001638">
    <property type="entry name" value="Solute-binding_3/MltF_N"/>
</dbReference>
<keyword evidence="3" id="KW-0732">Signal</keyword>
<evidence type="ECO:0000313" key="9">
    <source>
        <dbReference type="Proteomes" id="UP001596413"/>
    </source>
</evidence>
<evidence type="ECO:0000256" key="2">
    <source>
        <dbReference type="ARBA" id="ARBA00022448"/>
    </source>
</evidence>
<gene>
    <name evidence="8" type="ORF">ACFQLX_18960</name>
</gene>
<evidence type="ECO:0000259" key="7">
    <source>
        <dbReference type="SMART" id="SM00079"/>
    </source>
</evidence>
<dbReference type="SMART" id="SM00079">
    <property type="entry name" value="PBPe"/>
    <property type="match status" value="1"/>
</dbReference>
<dbReference type="PANTHER" id="PTHR30085">
    <property type="entry name" value="AMINO ACID ABC TRANSPORTER PERMEASE"/>
    <property type="match status" value="1"/>
</dbReference>
<accession>A0ABW2GJT5</accession>
<organism evidence="8 9">
    <name type="scientific">Streptomyces polyrhachis</name>
    <dbReference type="NCBI Taxonomy" id="1282885"/>
    <lineage>
        <taxon>Bacteria</taxon>
        <taxon>Bacillati</taxon>
        <taxon>Actinomycetota</taxon>
        <taxon>Actinomycetes</taxon>
        <taxon>Kitasatosporales</taxon>
        <taxon>Streptomycetaceae</taxon>
        <taxon>Streptomyces</taxon>
    </lineage>
</organism>
<evidence type="ECO:0000256" key="4">
    <source>
        <dbReference type="RuleBase" id="RU003744"/>
    </source>
</evidence>
<dbReference type="CDD" id="cd13690">
    <property type="entry name" value="PBP2_GluB"/>
    <property type="match status" value="1"/>
</dbReference>
<keyword evidence="9" id="KW-1185">Reference proteome</keyword>
<dbReference type="SMART" id="SM00062">
    <property type="entry name" value="PBPb"/>
    <property type="match status" value="1"/>
</dbReference>
<comment type="caution">
    <text evidence="8">The sequence shown here is derived from an EMBL/GenBank/DDBJ whole genome shotgun (WGS) entry which is preliminary data.</text>
</comment>
<name>A0ABW2GJT5_9ACTN</name>
<evidence type="ECO:0000256" key="5">
    <source>
        <dbReference type="SAM" id="MobiDB-lite"/>
    </source>
</evidence>
<dbReference type="InterPro" id="IPR001320">
    <property type="entry name" value="Iontro_rcpt_C"/>
</dbReference>
<feature type="region of interest" description="Disordered" evidence="5">
    <location>
        <begin position="48"/>
        <end position="93"/>
    </location>
</feature>
<dbReference type="EMBL" id="JBHSZO010000031">
    <property type="protein sequence ID" value="MFC7220226.1"/>
    <property type="molecule type" value="Genomic_DNA"/>
</dbReference>
<protein>
    <submittedName>
        <fullName evidence="8">Glutamate ABC transporter substrate-binding protein</fullName>
    </submittedName>
</protein>
<dbReference type="PANTHER" id="PTHR30085:SF6">
    <property type="entry name" value="ABC TRANSPORTER GLUTAMINE-BINDING PROTEIN GLNH"/>
    <property type="match status" value="1"/>
</dbReference>
<dbReference type="InterPro" id="IPR018313">
    <property type="entry name" value="SBP_3_CS"/>
</dbReference>
<dbReference type="InterPro" id="IPR051455">
    <property type="entry name" value="Bact_solute-bind_prot3"/>
</dbReference>
<dbReference type="Pfam" id="PF00497">
    <property type="entry name" value="SBP_bac_3"/>
    <property type="match status" value="1"/>
</dbReference>
<comment type="similarity">
    <text evidence="1 4">Belongs to the bacterial solute-binding protein 3 family.</text>
</comment>
<evidence type="ECO:0000256" key="3">
    <source>
        <dbReference type="ARBA" id="ARBA00022729"/>
    </source>
</evidence>
<feature type="domain" description="Solute-binding protein family 3/N-terminal" evidence="6">
    <location>
        <begin position="100"/>
        <end position="323"/>
    </location>
</feature>
<sequence>MTGRAVIRTRIRRLRGWGGVASMAGAVALTATLLPLAAADAARGGPYGVGQEAPARGGQTLRQQDAGECAGERPPGRPQASWRPSGADGPAVSRIKGKGKLVVGVDQNSYQWGYRDPATGELRGFDIDLARAIAAELGIGGDDIIYRAIPTSQRVPALQGRKVDMVVRTMTINCDRLKDVEFSTAYFEAGQQVLAPKNSKITGFDTSLDGKRVCAAQGSTAEEFITKELKNAEVVPVPNQLDCLVRVQLGLADAVITDNALAAGQAAQDPSMELKGRPLTREYYGVAMNKEDRDLVARVNKVLEDYRASGEWRKAYELWLSKVMPGVKAAPVPEYLD</sequence>